<name>A0A9P5XV80_9AGAR</name>
<dbReference type="Proteomes" id="UP000807353">
    <property type="component" value="Unassembled WGS sequence"/>
</dbReference>
<proteinExistence type="predicted"/>
<dbReference type="AlphaFoldDB" id="A0A9P5XV80"/>
<dbReference type="OrthoDB" id="3244905at2759"/>
<protein>
    <submittedName>
        <fullName evidence="2">Uncharacterized protein</fullName>
    </submittedName>
</protein>
<sequence length="279" mass="31052">MVFRLPTHLDSFIPPPSQQGPEQRPWRGALTVSGMRTSDKGSSQTIRVTAVETDGDKTDLWPSHLFAQITLGRPILRDVQGWVRRHSPPLCTFMPDRHRDPNVNVVNQSTFRSLSRILFEDQTVAISSWGSDDIPGAGVIIFPAQNSSSLLVGALFLTDPFPAFVLGTPSPTMPLSPGQMHPGYATHYQQPMSTPYATSSRHHHSISPQQQQIAYSTNPIDQSGSGHRQDQYRLGYTMPRDYSTTPTSTAEHQWPPVKDEEDGGYRFSTHDNTHYSQSG</sequence>
<feature type="compositionally biased region" description="Polar residues" evidence="1">
    <location>
        <begin position="187"/>
        <end position="198"/>
    </location>
</feature>
<evidence type="ECO:0000313" key="2">
    <source>
        <dbReference type="EMBL" id="KAF9458223.1"/>
    </source>
</evidence>
<keyword evidence="3" id="KW-1185">Reference proteome</keyword>
<feature type="region of interest" description="Disordered" evidence="1">
    <location>
        <begin position="235"/>
        <end position="279"/>
    </location>
</feature>
<feature type="compositionally biased region" description="Polar residues" evidence="1">
    <location>
        <begin position="242"/>
        <end position="251"/>
    </location>
</feature>
<dbReference type="EMBL" id="MU150346">
    <property type="protein sequence ID" value="KAF9458223.1"/>
    <property type="molecule type" value="Genomic_DNA"/>
</dbReference>
<comment type="caution">
    <text evidence="2">The sequence shown here is derived from an EMBL/GenBank/DDBJ whole genome shotgun (WGS) entry which is preliminary data.</text>
</comment>
<organism evidence="2 3">
    <name type="scientific">Collybia nuda</name>
    <dbReference type="NCBI Taxonomy" id="64659"/>
    <lineage>
        <taxon>Eukaryota</taxon>
        <taxon>Fungi</taxon>
        <taxon>Dikarya</taxon>
        <taxon>Basidiomycota</taxon>
        <taxon>Agaricomycotina</taxon>
        <taxon>Agaricomycetes</taxon>
        <taxon>Agaricomycetidae</taxon>
        <taxon>Agaricales</taxon>
        <taxon>Tricholomatineae</taxon>
        <taxon>Clitocybaceae</taxon>
        <taxon>Collybia</taxon>
    </lineage>
</organism>
<evidence type="ECO:0000256" key="1">
    <source>
        <dbReference type="SAM" id="MobiDB-lite"/>
    </source>
</evidence>
<accession>A0A9P5XV80</accession>
<feature type="region of interest" description="Disordered" evidence="1">
    <location>
        <begin position="187"/>
        <end position="212"/>
    </location>
</feature>
<evidence type="ECO:0000313" key="3">
    <source>
        <dbReference type="Proteomes" id="UP000807353"/>
    </source>
</evidence>
<reference evidence="2" key="1">
    <citation type="submission" date="2020-11" db="EMBL/GenBank/DDBJ databases">
        <authorList>
            <consortium name="DOE Joint Genome Institute"/>
            <person name="Ahrendt S."/>
            <person name="Riley R."/>
            <person name="Andreopoulos W."/>
            <person name="Labutti K."/>
            <person name="Pangilinan J."/>
            <person name="Ruiz-Duenas F.J."/>
            <person name="Barrasa J.M."/>
            <person name="Sanchez-Garcia M."/>
            <person name="Camarero S."/>
            <person name="Miyauchi S."/>
            <person name="Serrano A."/>
            <person name="Linde D."/>
            <person name="Babiker R."/>
            <person name="Drula E."/>
            <person name="Ayuso-Fernandez I."/>
            <person name="Pacheco R."/>
            <person name="Padilla G."/>
            <person name="Ferreira P."/>
            <person name="Barriuso J."/>
            <person name="Kellner H."/>
            <person name="Castanera R."/>
            <person name="Alfaro M."/>
            <person name="Ramirez L."/>
            <person name="Pisabarro A.G."/>
            <person name="Kuo A."/>
            <person name="Tritt A."/>
            <person name="Lipzen A."/>
            <person name="He G."/>
            <person name="Yan M."/>
            <person name="Ng V."/>
            <person name="Cullen D."/>
            <person name="Martin F."/>
            <person name="Rosso M.-N."/>
            <person name="Henrissat B."/>
            <person name="Hibbett D."/>
            <person name="Martinez A.T."/>
            <person name="Grigoriev I.V."/>
        </authorList>
    </citation>
    <scope>NUCLEOTIDE SEQUENCE</scope>
    <source>
        <strain evidence="2">CBS 247.69</strain>
    </source>
</reference>
<gene>
    <name evidence="2" type="ORF">BDZ94DRAFT_1271124</name>
</gene>